<protein>
    <submittedName>
        <fullName evidence="1">Uncharacterized protein</fullName>
    </submittedName>
</protein>
<name>A0A812R295_SYMPI</name>
<dbReference type="Proteomes" id="UP000649617">
    <property type="component" value="Unassembled WGS sequence"/>
</dbReference>
<evidence type="ECO:0000313" key="2">
    <source>
        <dbReference type="Proteomes" id="UP000649617"/>
    </source>
</evidence>
<gene>
    <name evidence="1" type="ORF">SPIL2461_LOCUS10245</name>
</gene>
<accession>A0A812R295</accession>
<organism evidence="1 2">
    <name type="scientific">Symbiodinium pilosum</name>
    <name type="common">Dinoflagellate</name>
    <dbReference type="NCBI Taxonomy" id="2952"/>
    <lineage>
        <taxon>Eukaryota</taxon>
        <taxon>Sar</taxon>
        <taxon>Alveolata</taxon>
        <taxon>Dinophyceae</taxon>
        <taxon>Suessiales</taxon>
        <taxon>Symbiodiniaceae</taxon>
        <taxon>Symbiodinium</taxon>
    </lineage>
</organism>
<proteinExistence type="predicted"/>
<keyword evidence="2" id="KW-1185">Reference proteome</keyword>
<comment type="caution">
    <text evidence="1">The sequence shown here is derived from an EMBL/GenBank/DDBJ whole genome shotgun (WGS) entry which is preliminary data.</text>
</comment>
<dbReference type="OrthoDB" id="361283at2759"/>
<dbReference type="EMBL" id="CAJNIZ010018779">
    <property type="protein sequence ID" value="CAE7415750.1"/>
    <property type="molecule type" value="Genomic_DNA"/>
</dbReference>
<reference evidence="1" key="1">
    <citation type="submission" date="2021-02" db="EMBL/GenBank/DDBJ databases">
        <authorList>
            <person name="Dougan E. K."/>
            <person name="Rhodes N."/>
            <person name="Thang M."/>
            <person name="Chan C."/>
        </authorList>
    </citation>
    <scope>NUCLEOTIDE SEQUENCE</scope>
</reference>
<sequence length="291" mass="31474">MFHNLSIVLEAGFGTGRARLEVISGQEILEVLGPESICDHATDGQPCIPALWIGSPCNVTKADVQRWFLRPLSPGIVSMAIWDPDLLGARPQRLEMAFRAAKQLDVGLLGEEAPADGVTVLLVQGARRQLQVDIRDAEGEALDMVNWAALGLKIKSSDPGAFEVQESTTRCGVFATLLAFIGCRIMTRAFPKLGAVIIYPLLPGPRFDIILKDIVVMPGQAFELVFKGGPPRSDDRTFFRFASSAPSIASMDQDVGLVIALSPGTAELSVQLLERHTGREIARAGRLSICR</sequence>
<dbReference type="AlphaFoldDB" id="A0A812R295"/>
<evidence type="ECO:0000313" key="1">
    <source>
        <dbReference type="EMBL" id="CAE7415750.1"/>
    </source>
</evidence>